<evidence type="ECO:0000256" key="2">
    <source>
        <dbReference type="SAM" id="SignalP"/>
    </source>
</evidence>
<evidence type="ECO:0000256" key="1">
    <source>
        <dbReference type="SAM" id="MobiDB-lite"/>
    </source>
</evidence>
<dbReference type="OrthoDB" id="8058206at2759"/>
<evidence type="ECO:0000313" key="3">
    <source>
        <dbReference type="EMBL" id="KAG0139671.1"/>
    </source>
</evidence>
<dbReference type="Proteomes" id="UP000886653">
    <property type="component" value="Unassembled WGS sequence"/>
</dbReference>
<feature type="region of interest" description="Disordered" evidence="1">
    <location>
        <begin position="38"/>
        <end position="59"/>
    </location>
</feature>
<feature type="signal peptide" evidence="2">
    <location>
        <begin position="1"/>
        <end position="25"/>
    </location>
</feature>
<organism evidence="3 4">
    <name type="scientific">Cronartium quercuum f. sp. fusiforme G11</name>
    <dbReference type="NCBI Taxonomy" id="708437"/>
    <lineage>
        <taxon>Eukaryota</taxon>
        <taxon>Fungi</taxon>
        <taxon>Dikarya</taxon>
        <taxon>Basidiomycota</taxon>
        <taxon>Pucciniomycotina</taxon>
        <taxon>Pucciniomycetes</taxon>
        <taxon>Pucciniales</taxon>
        <taxon>Coleosporiaceae</taxon>
        <taxon>Cronartium</taxon>
    </lineage>
</organism>
<feature type="chain" id="PRO_5040506311" evidence="2">
    <location>
        <begin position="26"/>
        <end position="461"/>
    </location>
</feature>
<gene>
    <name evidence="3" type="ORF">CROQUDRAFT_666149</name>
</gene>
<feature type="region of interest" description="Disordered" evidence="1">
    <location>
        <begin position="345"/>
        <end position="377"/>
    </location>
</feature>
<feature type="compositionally biased region" description="Polar residues" evidence="1">
    <location>
        <begin position="38"/>
        <end position="53"/>
    </location>
</feature>
<evidence type="ECO:0000313" key="4">
    <source>
        <dbReference type="Proteomes" id="UP000886653"/>
    </source>
</evidence>
<keyword evidence="4" id="KW-1185">Reference proteome</keyword>
<keyword evidence="2" id="KW-0732">Signal</keyword>
<dbReference type="EMBL" id="MU167542">
    <property type="protein sequence ID" value="KAG0139671.1"/>
    <property type="molecule type" value="Genomic_DNA"/>
</dbReference>
<dbReference type="AlphaFoldDB" id="A0A9P6T5G7"/>
<name>A0A9P6T5G7_9BASI</name>
<feature type="compositionally biased region" description="Polar residues" evidence="1">
    <location>
        <begin position="351"/>
        <end position="377"/>
    </location>
</feature>
<comment type="caution">
    <text evidence="3">The sequence shown here is derived from an EMBL/GenBank/DDBJ whole genome shotgun (WGS) entry which is preliminary data.</text>
</comment>
<accession>A0A9P6T5G7</accession>
<protein>
    <submittedName>
        <fullName evidence="3">Uncharacterized protein</fullName>
    </submittedName>
</protein>
<sequence>MLKLSTIILLTTSALWCVFFELVSGFKIVESKHSIPTTNTYSKTKAHQPNPSRIQKRAPSLQSRIPFQKFSHNLISMMTDRNTIKPQLRKPSPVLLGNLDDKANISPVQRTTSNKQVMDPETDSELALSVPERSELWDSTSIFFTSMGSSPREGSNWELFPTSNTNTRADTNIHEEEILPVSDAETQDPVTGRARVYYGSQDMLELLAIDTTDNYRKDHLEKCNSGTGFKCYESKWIKLGLDWEVMKQYSELIGLGKHVPMTGPGTLEQWRNLYNTKDVTKKQWYDCEVWFMDELGAGEKTLREWVRIEMGVERDPRLPVWWTDEMLGEWLRNPDKQLWRREFRKGEQEHTSGTTNASPAQHQKSVEATTSLRPYQNPRQRTTLASLMVISDQEMRTEIWRAASPKIPKAYHFTISKALHWSKFSQKLWQQASKKIMNILCQSSQSTNPGKKLGTPKKIKR</sequence>
<reference evidence="3" key="1">
    <citation type="submission" date="2013-11" db="EMBL/GenBank/DDBJ databases">
        <title>Genome sequence of the fusiform rust pathogen reveals effectors for host alternation and coevolution with pine.</title>
        <authorList>
            <consortium name="DOE Joint Genome Institute"/>
            <person name="Smith K."/>
            <person name="Pendleton A."/>
            <person name="Kubisiak T."/>
            <person name="Anderson C."/>
            <person name="Salamov A."/>
            <person name="Aerts A."/>
            <person name="Riley R."/>
            <person name="Clum A."/>
            <person name="Lindquist E."/>
            <person name="Ence D."/>
            <person name="Campbell M."/>
            <person name="Kronenberg Z."/>
            <person name="Feau N."/>
            <person name="Dhillon B."/>
            <person name="Hamelin R."/>
            <person name="Burleigh J."/>
            <person name="Smith J."/>
            <person name="Yandell M."/>
            <person name="Nelson C."/>
            <person name="Grigoriev I."/>
            <person name="Davis J."/>
        </authorList>
    </citation>
    <scope>NUCLEOTIDE SEQUENCE</scope>
    <source>
        <strain evidence="3">G11</strain>
    </source>
</reference>
<proteinExistence type="predicted"/>